<feature type="domain" description="OmpR/PhoB-type" evidence="5">
    <location>
        <begin position="130"/>
        <end position="229"/>
    </location>
</feature>
<reference evidence="6 7" key="1">
    <citation type="submission" date="2017-05" db="EMBL/GenBank/DDBJ databases">
        <authorList>
            <person name="Varghese N."/>
            <person name="Submissions S."/>
        </authorList>
    </citation>
    <scope>NUCLEOTIDE SEQUENCE [LARGE SCALE GENOMIC DNA]</scope>
    <source>
        <strain evidence="6 7">SM16</strain>
    </source>
</reference>
<accession>A0ABY1QTC9</accession>
<dbReference type="EMBL" id="FXUI01000011">
    <property type="protein sequence ID" value="SMP78381.1"/>
    <property type="molecule type" value="Genomic_DNA"/>
</dbReference>
<dbReference type="InterPro" id="IPR011006">
    <property type="entry name" value="CheY-like_superfamily"/>
</dbReference>
<evidence type="ECO:0000259" key="5">
    <source>
        <dbReference type="PROSITE" id="PS51755"/>
    </source>
</evidence>
<feature type="modified residue" description="4-aspartylphosphate" evidence="2">
    <location>
        <position position="55"/>
    </location>
</feature>
<dbReference type="Pfam" id="PF00072">
    <property type="entry name" value="Response_reg"/>
    <property type="match status" value="1"/>
</dbReference>
<proteinExistence type="predicted"/>
<organism evidence="6 7">
    <name type="scientific">Novosphingobium panipatense</name>
    <dbReference type="NCBI Taxonomy" id="428991"/>
    <lineage>
        <taxon>Bacteria</taxon>
        <taxon>Pseudomonadati</taxon>
        <taxon>Pseudomonadota</taxon>
        <taxon>Alphaproteobacteria</taxon>
        <taxon>Sphingomonadales</taxon>
        <taxon>Sphingomonadaceae</taxon>
        <taxon>Novosphingobium</taxon>
    </lineage>
</organism>
<protein>
    <submittedName>
        <fullName evidence="6">Two-component system, OmpR family, KDP operon response regulator KdpE</fullName>
    </submittedName>
</protein>
<keyword evidence="2" id="KW-0597">Phosphoprotein</keyword>
<dbReference type="Proteomes" id="UP001157910">
    <property type="component" value="Unassembled WGS sequence"/>
</dbReference>
<dbReference type="SMART" id="SM00448">
    <property type="entry name" value="REC"/>
    <property type="match status" value="1"/>
</dbReference>
<dbReference type="Gene3D" id="6.10.250.690">
    <property type="match status" value="1"/>
</dbReference>
<dbReference type="SUPFAM" id="SSF52172">
    <property type="entry name" value="CheY-like"/>
    <property type="match status" value="1"/>
</dbReference>
<dbReference type="PROSITE" id="PS51755">
    <property type="entry name" value="OMPR_PHOB"/>
    <property type="match status" value="1"/>
</dbReference>
<keyword evidence="1 3" id="KW-0238">DNA-binding</keyword>
<evidence type="ECO:0000313" key="7">
    <source>
        <dbReference type="Proteomes" id="UP001157910"/>
    </source>
</evidence>
<evidence type="ECO:0000256" key="2">
    <source>
        <dbReference type="PROSITE-ProRule" id="PRU00169"/>
    </source>
</evidence>
<dbReference type="PANTHER" id="PTHR48111:SF50">
    <property type="entry name" value="KDP OPERON TRANSCRIPTIONAL REGULATORY PROTEIN KDPE"/>
    <property type="match status" value="1"/>
</dbReference>
<dbReference type="InterPro" id="IPR036388">
    <property type="entry name" value="WH-like_DNA-bd_sf"/>
</dbReference>
<name>A0ABY1QTC9_9SPHN</name>
<dbReference type="Pfam" id="PF00486">
    <property type="entry name" value="Trans_reg_C"/>
    <property type="match status" value="1"/>
</dbReference>
<gene>
    <name evidence="6" type="ORF">SAMN06296065_1117</name>
</gene>
<dbReference type="InterPro" id="IPR039420">
    <property type="entry name" value="WalR-like"/>
</dbReference>
<dbReference type="Gene3D" id="3.40.50.2300">
    <property type="match status" value="1"/>
</dbReference>
<dbReference type="RefSeq" id="WP_103729345.1">
    <property type="nucleotide sequence ID" value="NZ_FXUI01000011.1"/>
</dbReference>
<dbReference type="PROSITE" id="PS50110">
    <property type="entry name" value="RESPONSE_REGULATORY"/>
    <property type="match status" value="1"/>
</dbReference>
<dbReference type="SMART" id="SM00862">
    <property type="entry name" value="Trans_reg_C"/>
    <property type="match status" value="1"/>
</dbReference>
<evidence type="ECO:0000259" key="4">
    <source>
        <dbReference type="PROSITE" id="PS50110"/>
    </source>
</evidence>
<dbReference type="PANTHER" id="PTHR48111">
    <property type="entry name" value="REGULATOR OF RPOS"/>
    <property type="match status" value="1"/>
</dbReference>
<feature type="DNA-binding region" description="OmpR/PhoB-type" evidence="3">
    <location>
        <begin position="130"/>
        <end position="229"/>
    </location>
</feature>
<dbReference type="InterPro" id="IPR001789">
    <property type="entry name" value="Sig_transdc_resp-reg_receiver"/>
</dbReference>
<comment type="caution">
    <text evidence="6">The sequence shown here is derived from an EMBL/GenBank/DDBJ whole genome shotgun (WGS) entry which is preliminary data.</text>
</comment>
<feature type="domain" description="Response regulatory" evidence="4">
    <location>
        <begin position="6"/>
        <end position="120"/>
    </location>
</feature>
<dbReference type="InterPro" id="IPR001867">
    <property type="entry name" value="OmpR/PhoB-type_DNA-bd"/>
</dbReference>
<keyword evidence="7" id="KW-1185">Reference proteome</keyword>
<sequence>MNIRHKVLVIDDELHIRRLINAALARADYSTLEAENAGEALNKVRQERPDVVLLDLGLPDRDGLELVPLVKQMLPDTTLIIVSAREATAEKVAALDLGADDYLTKPFDTDELLARVRVALRNRMTRGGGAPALKIGDLEINLLDRTITKAGANLHLTRKEFAVLSQLARFPGKVITHEQMLAHVWPNEVERHIEYLRVLVRTLRQKLEVDPQRPQIISNEVGIGYRLRVPADALDAG</sequence>
<evidence type="ECO:0000256" key="1">
    <source>
        <dbReference type="ARBA" id="ARBA00023125"/>
    </source>
</evidence>
<evidence type="ECO:0000313" key="6">
    <source>
        <dbReference type="EMBL" id="SMP78381.1"/>
    </source>
</evidence>
<evidence type="ECO:0000256" key="3">
    <source>
        <dbReference type="PROSITE-ProRule" id="PRU01091"/>
    </source>
</evidence>
<dbReference type="Gene3D" id="1.10.10.10">
    <property type="entry name" value="Winged helix-like DNA-binding domain superfamily/Winged helix DNA-binding domain"/>
    <property type="match status" value="1"/>
</dbReference>
<dbReference type="CDD" id="cd00383">
    <property type="entry name" value="trans_reg_C"/>
    <property type="match status" value="1"/>
</dbReference>